<accession>A0A072PCY2</accession>
<protein>
    <recommendedName>
        <fullName evidence="10">Zn(2)-C6 fungal-type domain-containing protein</fullName>
    </recommendedName>
</protein>
<organism evidence="11 12">
    <name type="scientific">Exophiala aquamarina CBS 119918</name>
    <dbReference type="NCBI Taxonomy" id="1182545"/>
    <lineage>
        <taxon>Eukaryota</taxon>
        <taxon>Fungi</taxon>
        <taxon>Dikarya</taxon>
        <taxon>Ascomycota</taxon>
        <taxon>Pezizomycotina</taxon>
        <taxon>Eurotiomycetes</taxon>
        <taxon>Chaetothyriomycetidae</taxon>
        <taxon>Chaetothyriales</taxon>
        <taxon>Herpotrichiellaceae</taxon>
        <taxon>Exophiala</taxon>
    </lineage>
</organism>
<keyword evidence="3" id="KW-0862">Zinc</keyword>
<dbReference type="Proteomes" id="UP000027920">
    <property type="component" value="Unassembled WGS sequence"/>
</dbReference>
<evidence type="ECO:0000256" key="5">
    <source>
        <dbReference type="ARBA" id="ARBA00023125"/>
    </source>
</evidence>
<comment type="subcellular location">
    <subcellularLocation>
        <location evidence="1">Nucleus</location>
    </subcellularLocation>
</comment>
<name>A0A072PCY2_9EURO</name>
<dbReference type="Pfam" id="PF04082">
    <property type="entry name" value="Fungal_trans"/>
    <property type="match status" value="1"/>
</dbReference>
<reference evidence="11 12" key="1">
    <citation type="submission" date="2013-03" db="EMBL/GenBank/DDBJ databases">
        <title>The Genome Sequence of Exophiala aquamarina CBS 119918.</title>
        <authorList>
            <consortium name="The Broad Institute Genomics Platform"/>
            <person name="Cuomo C."/>
            <person name="de Hoog S."/>
            <person name="Gorbushina A."/>
            <person name="Walker B."/>
            <person name="Young S.K."/>
            <person name="Zeng Q."/>
            <person name="Gargeya S."/>
            <person name="Fitzgerald M."/>
            <person name="Haas B."/>
            <person name="Abouelleil A."/>
            <person name="Allen A.W."/>
            <person name="Alvarado L."/>
            <person name="Arachchi H.M."/>
            <person name="Berlin A.M."/>
            <person name="Chapman S.B."/>
            <person name="Gainer-Dewar J."/>
            <person name="Goldberg J."/>
            <person name="Griggs A."/>
            <person name="Gujja S."/>
            <person name="Hansen M."/>
            <person name="Howarth C."/>
            <person name="Imamovic A."/>
            <person name="Ireland A."/>
            <person name="Larimer J."/>
            <person name="McCowan C."/>
            <person name="Murphy C."/>
            <person name="Pearson M."/>
            <person name="Poon T.W."/>
            <person name="Priest M."/>
            <person name="Roberts A."/>
            <person name="Saif S."/>
            <person name="Shea T."/>
            <person name="Sisk P."/>
            <person name="Sykes S."/>
            <person name="Wortman J."/>
            <person name="Nusbaum C."/>
            <person name="Birren B."/>
        </authorList>
    </citation>
    <scope>NUCLEOTIDE SEQUENCE [LARGE SCALE GENOMIC DNA]</scope>
    <source>
        <strain evidence="11 12">CBS 119918</strain>
    </source>
</reference>
<sequence length="1012" mass="112689">MGDNDNDMVTPQSLDPAAGDLSTHAAATSQTDASGNKDANNPSDSRPESPSADSPDESGAKTSAPLQKRRRVTRACDECRRKKIKCDGKQPCTHCTVYSYGKPTPGSSARSSNLADLVPVECTYDQPSNRRRNPAPQYIEALESRLQKAEAVLRTVLPTLDLDDPKFDAHSIKQLVESARTIPRPEPKAAPGTPKLEDDAQLQSMVDRTGALDLDDTGNWDFHGHSSGYVFMRRFRAQFGDQLLPDFKTLNKNRTISQVLESPRSAQSSPYDFNLPAAIDLPPREVAIELCCNTLDDCCALMRPVHRPTFFKRLYALYETEPEQYNNEHVQFLPLLYVVMAVGCLFSKTEDDNTMLDIKGYKEATEQGYQYFNCAKQMLDITDCRDLVSLQAIVFMILFLQSTAKLPTCYAYVGIALRACCRLGLHRVVSHKFNPIELEERKRAFWLVRKMDSYVGAVLGLPQMLSDDDADQEFPTEVDDEYITAEGIQSMPAGVFPLLKATNASTRLTHTLRKVVRYIYPIKGLDSVSLDQRYTISHRRIRELERDLQTWMDELPMDLRPSESANKELARVQQLLRISYAHVQMMIYRPFLHYVSQACQSKNVDKRSFACAAACISVSRNIVHITSEMKRRGLLVGSYWFVMYTTYFAILSLVFFVIENPNSPTGQDILKDATEGRETLASLAKRSMAADRCTLSLSALFDGLPTKLQERRNSTKPVPSTSRKRPPPSAETKQEKQPTSGVATPISLREPTGPPARARTFPSDFLAKIAKRNSMPEAPVMANFHDGVAPQPPMAAFGSPSTASPISPSLDYTPQMANAQIPDLKNVMFPSDNPFAYPNQPISTLESSDGQFSFQDSGMDAFPGPNDHSMYDTPTTSVGQMPQPSPAPNYDFSYQRALNEHPGLMHAYGGTASHFSTPLTDIIMQNTFAGDNSPSHFTHMPHLQDPMTTGTPEISDPGISQNSDEYWNRLHKNDVGMRTGLTPGVESGLNEFYNPESWSANWGTGHPFPNPQ</sequence>
<dbReference type="InterPro" id="IPR036864">
    <property type="entry name" value="Zn2-C6_fun-type_DNA-bd_sf"/>
</dbReference>
<dbReference type="GO" id="GO:0043565">
    <property type="term" value="F:sequence-specific DNA binding"/>
    <property type="evidence" value="ECO:0007669"/>
    <property type="project" value="TreeGrafter"/>
</dbReference>
<dbReference type="SMART" id="SM00906">
    <property type="entry name" value="Fungal_trans"/>
    <property type="match status" value="1"/>
</dbReference>
<gene>
    <name evidence="11" type="ORF">A1O9_05871</name>
</gene>
<keyword evidence="9" id="KW-0472">Membrane</keyword>
<keyword evidence="12" id="KW-1185">Reference proteome</keyword>
<dbReference type="GO" id="GO:0005634">
    <property type="term" value="C:nucleus"/>
    <property type="evidence" value="ECO:0007669"/>
    <property type="project" value="UniProtKB-SubCell"/>
</dbReference>
<keyword evidence="5" id="KW-0238">DNA-binding</keyword>
<dbReference type="Pfam" id="PF00172">
    <property type="entry name" value="Zn_clus"/>
    <property type="match status" value="1"/>
</dbReference>
<dbReference type="CDD" id="cd00067">
    <property type="entry name" value="GAL4"/>
    <property type="match status" value="1"/>
</dbReference>
<dbReference type="CDD" id="cd12148">
    <property type="entry name" value="fungal_TF_MHR"/>
    <property type="match status" value="1"/>
</dbReference>
<evidence type="ECO:0000259" key="10">
    <source>
        <dbReference type="PROSITE" id="PS50048"/>
    </source>
</evidence>
<comment type="caution">
    <text evidence="11">The sequence shown here is derived from an EMBL/GenBank/DDBJ whole genome shotgun (WGS) entry which is preliminary data.</text>
</comment>
<dbReference type="InterPro" id="IPR001138">
    <property type="entry name" value="Zn2Cys6_DnaBD"/>
</dbReference>
<feature type="compositionally biased region" description="Low complexity" evidence="8">
    <location>
        <begin position="42"/>
        <end position="53"/>
    </location>
</feature>
<keyword evidence="7" id="KW-0539">Nucleus</keyword>
<dbReference type="PANTHER" id="PTHR47540:SF1">
    <property type="entry name" value="ACTIVATOR OF STRESS GENES 1-RELATED"/>
    <property type="match status" value="1"/>
</dbReference>
<dbReference type="PANTHER" id="PTHR47540">
    <property type="entry name" value="THIAMINE REPRESSIBLE GENES REGULATORY PROTEIN THI5"/>
    <property type="match status" value="1"/>
</dbReference>
<dbReference type="GO" id="GO:0006351">
    <property type="term" value="P:DNA-templated transcription"/>
    <property type="evidence" value="ECO:0007669"/>
    <property type="project" value="InterPro"/>
</dbReference>
<feature type="transmembrane region" description="Helical" evidence="9">
    <location>
        <begin position="639"/>
        <end position="658"/>
    </location>
</feature>
<evidence type="ECO:0000313" key="12">
    <source>
        <dbReference type="Proteomes" id="UP000027920"/>
    </source>
</evidence>
<dbReference type="HOGENOM" id="CLU_010084_0_0_1"/>
<feature type="region of interest" description="Disordered" evidence="8">
    <location>
        <begin position="1"/>
        <end position="74"/>
    </location>
</feature>
<dbReference type="RefSeq" id="XP_013260539.1">
    <property type="nucleotide sequence ID" value="XM_013405085.1"/>
</dbReference>
<dbReference type="PROSITE" id="PS50048">
    <property type="entry name" value="ZN2_CY6_FUNGAL_2"/>
    <property type="match status" value="1"/>
</dbReference>
<dbReference type="STRING" id="1182545.A0A072PCY2"/>
<dbReference type="AlphaFoldDB" id="A0A072PCY2"/>
<keyword evidence="2" id="KW-0479">Metal-binding</keyword>
<evidence type="ECO:0000256" key="4">
    <source>
        <dbReference type="ARBA" id="ARBA00023015"/>
    </source>
</evidence>
<dbReference type="EMBL" id="AMGV01000004">
    <property type="protein sequence ID" value="KEF57949.1"/>
    <property type="molecule type" value="Genomic_DNA"/>
</dbReference>
<evidence type="ECO:0000256" key="2">
    <source>
        <dbReference type="ARBA" id="ARBA00022723"/>
    </source>
</evidence>
<dbReference type="VEuPathDB" id="FungiDB:A1O9_05871"/>
<dbReference type="GeneID" id="25280792"/>
<dbReference type="InterPro" id="IPR051711">
    <property type="entry name" value="Stress_Response_Reg"/>
</dbReference>
<dbReference type="GO" id="GO:0000981">
    <property type="term" value="F:DNA-binding transcription factor activity, RNA polymerase II-specific"/>
    <property type="evidence" value="ECO:0007669"/>
    <property type="project" value="InterPro"/>
</dbReference>
<evidence type="ECO:0000256" key="1">
    <source>
        <dbReference type="ARBA" id="ARBA00004123"/>
    </source>
</evidence>
<dbReference type="Gene3D" id="4.10.240.10">
    <property type="entry name" value="Zn(2)-C6 fungal-type DNA-binding domain"/>
    <property type="match status" value="1"/>
</dbReference>
<dbReference type="InterPro" id="IPR007219">
    <property type="entry name" value="XnlR_reg_dom"/>
</dbReference>
<keyword evidence="4" id="KW-0805">Transcription regulation</keyword>
<dbReference type="SMART" id="SM00066">
    <property type="entry name" value="GAL4"/>
    <property type="match status" value="1"/>
</dbReference>
<dbReference type="GO" id="GO:0008270">
    <property type="term" value="F:zinc ion binding"/>
    <property type="evidence" value="ECO:0007669"/>
    <property type="project" value="InterPro"/>
</dbReference>
<feature type="region of interest" description="Disordered" evidence="8">
    <location>
        <begin position="706"/>
        <end position="761"/>
    </location>
</feature>
<keyword evidence="9" id="KW-1133">Transmembrane helix</keyword>
<evidence type="ECO:0000256" key="6">
    <source>
        <dbReference type="ARBA" id="ARBA00023163"/>
    </source>
</evidence>
<keyword evidence="6" id="KW-0804">Transcription</keyword>
<dbReference type="GO" id="GO:0045944">
    <property type="term" value="P:positive regulation of transcription by RNA polymerase II"/>
    <property type="evidence" value="ECO:0007669"/>
    <property type="project" value="TreeGrafter"/>
</dbReference>
<proteinExistence type="predicted"/>
<dbReference type="SUPFAM" id="SSF57701">
    <property type="entry name" value="Zn2/Cys6 DNA-binding domain"/>
    <property type="match status" value="1"/>
</dbReference>
<evidence type="ECO:0000313" key="11">
    <source>
        <dbReference type="EMBL" id="KEF57949.1"/>
    </source>
</evidence>
<keyword evidence="9" id="KW-0812">Transmembrane</keyword>
<feature type="domain" description="Zn(2)-C6 fungal-type" evidence="10">
    <location>
        <begin position="75"/>
        <end position="124"/>
    </location>
</feature>
<evidence type="ECO:0000256" key="8">
    <source>
        <dbReference type="SAM" id="MobiDB-lite"/>
    </source>
</evidence>
<dbReference type="OrthoDB" id="422427at2759"/>
<evidence type="ECO:0000256" key="3">
    <source>
        <dbReference type="ARBA" id="ARBA00022833"/>
    </source>
</evidence>
<evidence type="ECO:0000256" key="7">
    <source>
        <dbReference type="ARBA" id="ARBA00023242"/>
    </source>
</evidence>
<feature type="region of interest" description="Disordered" evidence="8">
    <location>
        <begin position="178"/>
        <end position="197"/>
    </location>
</feature>
<evidence type="ECO:0000256" key="9">
    <source>
        <dbReference type="SAM" id="Phobius"/>
    </source>
</evidence>
<feature type="compositionally biased region" description="Polar residues" evidence="8">
    <location>
        <begin position="25"/>
        <end position="41"/>
    </location>
</feature>